<dbReference type="AlphaFoldDB" id="A0A226DFR6"/>
<reference evidence="1 2" key="1">
    <citation type="submission" date="2015-12" db="EMBL/GenBank/DDBJ databases">
        <title>The genome of Folsomia candida.</title>
        <authorList>
            <person name="Faddeeva A."/>
            <person name="Derks M.F."/>
            <person name="Anvar Y."/>
            <person name="Smit S."/>
            <person name="Van Straalen N."/>
            <person name="Roelofs D."/>
        </authorList>
    </citation>
    <scope>NUCLEOTIDE SEQUENCE [LARGE SCALE GENOMIC DNA]</scope>
    <source>
        <strain evidence="1 2">VU population</strain>
        <tissue evidence="1">Whole body</tissue>
    </source>
</reference>
<dbReference type="Proteomes" id="UP000198287">
    <property type="component" value="Unassembled WGS sequence"/>
</dbReference>
<evidence type="ECO:0000313" key="2">
    <source>
        <dbReference type="Proteomes" id="UP000198287"/>
    </source>
</evidence>
<evidence type="ECO:0000313" key="1">
    <source>
        <dbReference type="EMBL" id="OXA43828.1"/>
    </source>
</evidence>
<sequence length="189" mass="22026">MSSYNLKYSTDLTVYKVPPKEKQGYGSIYNDLKGLPVSYALGSCGMPGNTAHSDSSDFVTQNQEKPSWCRRQLEQLAVLWGRYQKSKKKAEVDETLKQYAPKEIACYFDNRTMSPCFHCQCPFRLCNHDLQAIKVEGFMVVRWWQEWFEGVIQLRDWILENYREAVTCSWCITEKRHFLPKTTVGPGRD</sequence>
<proteinExistence type="predicted"/>
<gene>
    <name evidence="1" type="ORF">Fcan01_21632</name>
</gene>
<protein>
    <submittedName>
        <fullName evidence="1">Uncharacterized protein</fullName>
    </submittedName>
</protein>
<accession>A0A226DFR6</accession>
<name>A0A226DFR6_FOLCA</name>
<organism evidence="1 2">
    <name type="scientific">Folsomia candida</name>
    <name type="common">Springtail</name>
    <dbReference type="NCBI Taxonomy" id="158441"/>
    <lineage>
        <taxon>Eukaryota</taxon>
        <taxon>Metazoa</taxon>
        <taxon>Ecdysozoa</taxon>
        <taxon>Arthropoda</taxon>
        <taxon>Hexapoda</taxon>
        <taxon>Collembola</taxon>
        <taxon>Entomobryomorpha</taxon>
        <taxon>Isotomoidea</taxon>
        <taxon>Isotomidae</taxon>
        <taxon>Proisotominae</taxon>
        <taxon>Folsomia</taxon>
    </lineage>
</organism>
<dbReference type="EMBL" id="LNIX01000021">
    <property type="protein sequence ID" value="OXA43828.1"/>
    <property type="molecule type" value="Genomic_DNA"/>
</dbReference>
<comment type="caution">
    <text evidence="1">The sequence shown here is derived from an EMBL/GenBank/DDBJ whole genome shotgun (WGS) entry which is preliminary data.</text>
</comment>
<keyword evidence="2" id="KW-1185">Reference proteome</keyword>
<dbReference type="OrthoDB" id="809632at2759"/>